<keyword evidence="1" id="KW-0732">Signal</keyword>
<dbReference type="InterPro" id="IPR000914">
    <property type="entry name" value="SBP_5_dom"/>
</dbReference>
<dbReference type="RefSeq" id="WP_058852510.1">
    <property type="nucleotide sequence ID" value="NZ_LOCL01000079.1"/>
</dbReference>
<dbReference type="EMBL" id="LOCL01000079">
    <property type="protein sequence ID" value="KUF13238.1"/>
    <property type="molecule type" value="Genomic_DNA"/>
</dbReference>
<dbReference type="InterPro" id="IPR039424">
    <property type="entry name" value="SBP_5"/>
</dbReference>
<dbReference type="Pfam" id="PF00496">
    <property type="entry name" value="SBP_bac_5"/>
    <property type="match status" value="1"/>
</dbReference>
<dbReference type="Proteomes" id="UP000054804">
    <property type="component" value="Unassembled WGS sequence"/>
</dbReference>
<dbReference type="AlphaFoldDB" id="A0A0W7WRQ1"/>
<comment type="caution">
    <text evidence="3">The sequence shown here is derived from an EMBL/GenBank/DDBJ whole genome shotgun (WGS) entry which is preliminary data.</text>
</comment>
<evidence type="ECO:0000256" key="1">
    <source>
        <dbReference type="SAM" id="SignalP"/>
    </source>
</evidence>
<feature type="signal peptide" evidence="1">
    <location>
        <begin position="1"/>
        <end position="18"/>
    </location>
</feature>
<name>A0A0W7WRQ1_9ACTN</name>
<sequence length="503" mass="54605">MKRIWRATVVAVAAFTVAACTNTTTPAGGTATDDIKIGTLLDITSWDPAQADIGFDGPYLSAVYDPLISLDKDSKAVPGLAKAWKYSADRLTLTLDLRTGVKFSDGQPFDAAAAVQNLQHLKAGVRSGQTYANVTDIKKVDADTVSLHLKKKDDALLYYMGLGRSWMASPAAIKAKSLATQPVGSGPYTYDKGKSAPGSEYVFAKKSGHWDDKTYPFGTVHVQPIADPTASFNAMRSGQLDVAYANAADIPRAKGAGWNVASDVATWVGIQFTDRTGKQFKPLGDIRVRRAINHAFDGAAMLKSVGQNAGVATNQMFPAGRPVYDKALNGRYPFDLDKAKKLMAEAGYPDGFKVTMPMSSIFQPWQPSVQQTLGKLGIKVKWKNLSPADYQKNAATFPMFVAVLALDSNPAASVDGRITSQQWFNPNPSTKDFPKVHDLVGKVEAATGEAQLPLIRELNEEITDQAWQDVWYQANNTYFSNKGIKVTPITGMMFPTLRFVQRG</sequence>
<accession>A0A0W7WRQ1</accession>
<keyword evidence="4" id="KW-1185">Reference proteome</keyword>
<gene>
    <name evidence="3" type="ORF">AT728_38365</name>
</gene>
<evidence type="ECO:0000313" key="4">
    <source>
        <dbReference type="Proteomes" id="UP000054804"/>
    </source>
</evidence>
<dbReference type="GO" id="GO:0042597">
    <property type="term" value="C:periplasmic space"/>
    <property type="evidence" value="ECO:0007669"/>
    <property type="project" value="UniProtKB-ARBA"/>
</dbReference>
<dbReference type="PANTHER" id="PTHR30290">
    <property type="entry name" value="PERIPLASMIC BINDING COMPONENT OF ABC TRANSPORTER"/>
    <property type="match status" value="1"/>
</dbReference>
<protein>
    <recommendedName>
        <fullName evidence="2">Solute-binding protein family 5 domain-containing protein</fullName>
    </recommendedName>
</protein>
<organism evidence="3 4">
    <name type="scientific">Streptomyces silvensis</name>
    <dbReference type="NCBI Taxonomy" id="1765722"/>
    <lineage>
        <taxon>Bacteria</taxon>
        <taxon>Bacillati</taxon>
        <taxon>Actinomycetota</taxon>
        <taxon>Actinomycetes</taxon>
        <taxon>Kitasatosporales</taxon>
        <taxon>Streptomycetaceae</taxon>
        <taxon>Streptomyces</taxon>
    </lineage>
</organism>
<dbReference type="GO" id="GO:0043190">
    <property type="term" value="C:ATP-binding cassette (ABC) transporter complex"/>
    <property type="evidence" value="ECO:0007669"/>
    <property type="project" value="InterPro"/>
</dbReference>
<dbReference type="GO" id="GO:0015833">
    <property type="term" value="P:peptide transport"/>
    <property type="evidence" value="ECO:0007669"/>
    <property type="project" value="TreeGrafter"/>
</dbReference>
<evidence type="ECO:0000259" key="2">
    <source>
        <dbReference type="Pfam" id="PF00496"/>
    </source>
</evidence>
<proteinExistence type="predicted"/>
<dbReference type="InterPro" id="IPR030678">
    <property type="entry name" value="Peptide/Ni-bd"/>
</dbReference>
<dbReference type="PROSITE" id="PS51257">
    <property type="entry name" value="PROKAR_LIPOPROTEIN"/>
    <property type="match status" value="1"/>
</dbReference>
<dbReference type="OrthoDB" id="9803988at2"/>
<evidence type="ECO:0000313" key="3">
    <source>
        <dbReference type="EMBL" id="KUF13238.1"/>
    </source>
</evidence>
<dbReference type="SUPFAM" id="SSF53850">
    <property type="entry name" value="Periplasmic binding protein-like II"/>
    <property type="match status" value="1"/>
</dbReference>
<dbReference type="PIRSF" id="PIRSF002741">
    <property type="entry name" value="MppA"/>
    <property type="match status" value="1"/>
</dbReference>
<dbReference type="STRING" id="1765722.AT728_38365"/>
<dbReference type="Gene3D" id="3.40.190.10">
    <property type="entry name" value="Periplasmic binding protein-like II"/>
    <property type="match status" value="1"/>
</dbReference>
<feature type="domain" description="Solute-binding protein family 5" evidence="2">
    <location>
        <begin position="76"/>
        <end position="412"/>
    </location>
</feature>
<reference evidence="3 4" key="1">
    <citation type="submission" date="2015-12" db="EMBL/GenBank/DDBJ databases">
        <title>Draft genome sequence of Streptomyces silvensis ATCC 53525, a producer of novel hormone antagonists.</title>
        <authorList>
            <person name="Johnston C.W."/>
            <person name="Li Y."/>
            <person name="Magarvey N.A."/>
        </authorList>
    </citation>
    <scope>NUCLEOTIDE SEQUENCE [LARGE SCALE GENOMIC DNA]</scope>
    <source>
        <strain evidence="3 4">ATCC 53525</strain>
    </source>
</reference>
<dbReference type="GO" id="GO:1904680">
    <property type="term" value="F:peptide transmembrane transporter activity"/>
    <property type="evidence" value="ECO:0007669"/>
    <property type="project" value="TreeGrafter"/>
</dbReference>
<feature type="chain" id="PRO_5038467592" description="Solute-binding protein family 5 domain-containing protein" evidence="1">
    <location>
        <begin position="19"/>
        <end position="503"/>
    </location>
</feature>
<dbReference type="Gene3D" id="3.10.105.10">
    <property type="entry name" value="Dipeptide-binding Protein, Domain 3"/>
    <property type="match status" value="1"/>
</dbReference>